<dbReference type="InterPro" id="IPR038973">
    <property type="entry name" value="MutL/Mlh/Pms-like"/>
</dbReference>
<dbReference type="Gene3D" id="3.30.1370.100">
    <property type="entry name" value="MutL, C-terminal domain, regulatory subdomain"/>
    <property type="match status" value="1"/>
</dbReference>
<dbReference type="Pfam" id="PF01119">
    <property type="entry name" value="DNA_mis_repair"/>
    <property type="match status" value="1"/>
</dbReference>
<evidence type="ECO:0000259" key="4">
    <source>
        <dbReference type="SMART" id="SM00853"/>
    </source>
</evidence>
<protein>
    <recommendedName>
        <fullName evidence="8">MutL C-terminal dimerisation domain-containing protein</fullName>
    </recommendedName>
</protein>
<dbReference type="PANTHER" id="PTHR10073">
    <property type="entry name" value="DNA MISMATCH REPAIR PROTEIN MLH, PMS, MUTL"/>
    <property type="match status" value="1"/>
</dbReference>
<evidence type="ECO:0008006" key="8">
    <source>
        <dbReference type="Google" id="ProtNLM"/>
    </source>
</evidence>
<dbReference type="STRING" id="53468.A0A0R3U5Q2"/>
<reference evidence="6 7" key="1">
    <citation type="submission" date="2018-10" db="EMBL/GenBank/DDBJ databases">
        <authorList>
            <consortium name="Pathogen Informatics"/>
        </authorList>
    </citation>
    <scope>NUCLEOTIDE SEQUENCE [LARGE SCALE GENOMIC DNA]</scope>
</reference>
<dbReference type="InterPro" id="IPR037198">
    <property type="entry name" value="MutL_C_sf"/>
</dbReference>
<dbReference type="SUPFAM" id="SSF54211">
    <property type="entry name" value="Ribosomal protein S5 domain 2-like"/>
    <property type="match status" value="1"/>
</dbReference>
<dbReference type="Gene3D" id="3.30.565.10">
    <property type="entry name" value="Histidine kinase-like ATPase, C-terminal domain"/>
    <property type="match status" value="1"/>
</dbReference>
<dbReference type="InterPro" id="IPR036890">
    <property type="entry name" value="HATPase_C_sf"/>
</dbReference>
<gene>
    <name evidence="6" type="ORF">MCOS_LOCUS2064</name>
</gene>
<dbReference type="Gene3D" id="3.30.1540.20">
    <property type="entry name" value="MutL, C-terminal domain, dimerisation subdomain"/>
    <property type="match status" value="1"/>
</dbReference>
<dbReference type="CDD" id="cd16926">
    <property type="entry name" value="HATPase_MutL-MLH-PMS-like"/>
    <property type="match status" value="1"/>
</dbReference>
<keyword evidence="2" id="KW-0227">DNA damage</keyword>
<dbReference type="InterPro" id="IPR014762">
    <property type="entry name" value="DNA_mismatch_repair_CS"/>
</dbReference>
<dbReference type="GO" id="GO:0016887">
    <property type="term" value="F:ATP hydrolysis activity"/>
    <property type="evidence" value="ECO:0007669"/>
    <property type="project" value="InterPro"/>
</dbReference>
<dbReference type="SMART" id="SM00853">
    <property type="entry name" value="MutL_C"/>
    <property type="match status" value="1"/>
</dbReference>
<dbReference type="GO" id="GO:0032389">
    <property type="term" value="C:MutLalpha complex"/>
    <property type="evidence" value="ECO:0007669"/>
    <property type="project" value="TreeGrafter"/>
</dbReference>
<feature type="compositionally biased region" description="Polar residues" evidence="3">
    <location>
        <begin position="436"/>
        <end position="451"/>
    </location>
</feature>
<dbReference type="PROSITE" id="PS00058">
    <property type="entry name" value="DNA_MISMATCH_REPAIR_1"/>
    <property type="match status" value="1"/>
</dbReference>
<dbReference type="InterPro" id="IPR020568">
    <property type="entry name" value="Ribosomal_Su5_D2-typ_SF"/>
</dbReference>
<evidence type="ECO:0000313" key="7">
    <source>
        <dbReference type="Proteomes" id="UP000267029"/>
    </source>
</evidence>
<dbReference type="AlphaFoldDB" id="A0A0R3U5Q2"/>
<dbReference type="SMART" id="SM01340">
    <property type="entry name" value="DNA_mis_repair"/>
    <property type="match status" value="1"/>
</dbReference>
<name>A0A0R3U5Q2_MESCO</name>
<dbReference type="GO" id="GO:0030983">
    <property type="term" value="F:mismatched DNA binding"/>
    <property type="evidence" value="ECO:0007669"/>
    <property type="project" value="InterPro"/>
</dbReference>
<dbReference type="SUPFAM" id="SSF118116">
    <property type="entry name" value="DNA mismatch repair protein MutL"/>
    <property type="match status" value="2"/>
</dbReference>
<dbReference type="InterPro" id="IPR013507">
    <property type="entry name" value="DNA_mismatch_S5_2-like"/>
</dbReference>
<dbReference type="EMBL" id="UXSR01000311">
    <property type="protein sequence ID" value="VDD76061.1"/>
    <property type="molecule type" value="Genomic_DNA"/>
</dbReference>
<dbReference type="GO" id="GO:0005524">
    <property type="term" value="F:ATP binding"/>
    <property type="evidence" value="ECO:0007669"/>
    <property type="project" value="InterPro"/>
</dbReference>
<proteinExistence type="inferred from homology"/>
<dbReference type="InterPro" id="IPR014790">
    <property type="entry name" value="MutL_C"/>
</dbReference>
<dbReference type="InterPro" id="IPR002099">
    <property type="entry name" value="MutL/Mlh/PMS"/>
</dbReference>
<dbReference type="Pfam" id="PF13589">
    <property type="entry name" value="HATPase_c_3"/>
    <property type="match status" value="1"/>
</dbReference>
<dbReference type="InterPro" id="IPR042121">
    <property type="entry name" value="MutL_C_regsub"/>
</dbReference>
<feature type="domain" description="DNA mismatch repair protein S5" evidence="5">
    <location>
        <begin position="231"/>
        <end position="391"/>
    </location>
</feature>
<accession>A0A0R3U5Q2</accession>
<dbReference type="InterPro" id="IPR014721">
    <property type="entry name" value="Ribsml_uS5_D2-typ_fold_subgr"/>
</dbReference>
<dbReference type="CDD" id="cd03484">
    <property type="entry name" value="MutL_Trans_hPMS_2_like"/>
    <property type="match status" value="1"/>
</dbReference>
<dbReference type="NCBIfam" id="TIGR00585">
    <property type="entry name" value="mutl"/>
    <property type="match status" value="1"/>
</dbReference>
<dbReference type="GO" id="GO:0140664">
    <property type="term" value="F:ATP-dependent DNA damage sensor activity"/>
    <property type="evidence" value="ECO:0007669"/>
    <property type="project" value="InterPro"/>
</dbReference>
<feature type="domain" description="MutL C-terminal dimerisation" evidence="4">
    <location>
        <begin position="660"/>
        <end position="830"/>
    </location>
</feature>
<dbReference type="Gene3D" id="3.30.230.10">
    <property type="match status" value="1"/>
</dbReference>
<sequence>MSRIRALDSDAIRKLCSSQVVVTLGIAIKELVENAIDAGAKKVGRPRPLFFSDLPLEIKLKNYGCDSIEVIDDGCGISEDSFETLGKKHSTSKIQDFGDIVGVTSFGFRGEALHSLCQVADVAVHTRAESARSGTRLEFSTAGEVKSRRPLARSKGTTVVVDRLFHTLPVRRRHLTDQSRLLKEFTAAVSLISGYCVSLVGVQLACYRFDKKGTKTLVVSNMSARSVSENIAAVFGQAQLDSLVEIASDFPLPSELINEFNVKLSSEELDEIRVSGYISAPPTGASKNTGRSSADRQFVCINGRPCDFPQLTRLATDVWRRCCRECLAASSQSLEMPSRSTFSGFPVLVLNIQLPRAKVDVNLSPDKRQLLLHWERPVVMKVKAALVATLGCNDGQQSLASISNLGDSNTFVEGGGEGCSPVRSLQLTQQPLISPHLTITPSTPEARSSPQLAKRPRLSMPVCQLQTTSPSTPSARKSIFASDSARKTYDNNLVGHFDRIVRAYHDASTSTAASSTAITTSATSLQHDLCHRLHLRHQPLPAPLPPPPRPLPPTSSIDLHHRLSLHHHHLCYHHHNLIFNESLLPNRHCLLFVKPILNRRRIDVNFSLERLHRYWMSQDEPAESTEVSSTGCFHAGLTESSAESELTTLFKREWFKDMRVVGQFNKGFIICQHEKDLFIVDQHASDEKYRFECLCANHQFTSQPLVSPQQLTLNAVQEHVLEENMEVFANNGFAFSVDENGNALGPALLPRVCTNERRQGLWSSRYVKVCVFWSTASVHLSVDNLFRLADVEEMLFVLSESLSRNCRPSRLRDVLASRACRSAIMIGTSLSHQQMTRILANMSCMEHPWVRRWFDVELLVTTKPCILPSSSTLRTALMEDRQCDTSSILEGCTN</sequence>
<evidence type="ECO:0000313" key="6">
    <source>
        <dbReference type="EMBL" id="VDD76061.1"/>
    </source>
</evidence>
<organism evidence="6 7">
    <name type="scientific">Mesocestoides corti</name>
    <name type="common">Flatworm</name>
    <dbReference type="NCBI Taxonomy" id="53468"/>
    <lineage>
        <taxon>Eukaryota</taxon>
        <taxon>Metazoa</taxon>
        <taxon>Spiralia</taxon>
        <taxon>Lophotrochozoa</taxon>
        <taxon>Platyhelminthes</taxon>
        <taxon>Cestoda</taxon>
        <taxon>Eucestoda</taxon>
        <taxon>Cyclophyllidea</taxon>
        <taxon>Mesocestoididae</taxon>
        <taxon>Mesocestoides</taxon>
    </lineage>
</organism>
<keyword evidence="7" id="KW-1185">Reference proteome</keyword>
<dbReference type="Pfam" id="PF08676">
    <property type="entry name" value="MutL_C"/>
    <property type="match status" value="1"/>
</dbReference>
<dbReference type="GO" id="GO:0006298">
    <property type="term" value="P:mismatch repair"/>
    <property type="evidence" value="ECO:0007669"/>
    <property type="project" value="InterPro"/>
</dbReference>
<evidence type="ECO:0000256" key="3">
    <source>
        <dbReference type="SAM" id="MobiDB-lite"/>
    </source>
</evidence>
<dbReference type="OrthoDB" id="10254304at2759"/>
<dbReference type="Proteomes" id="UP000267029">
    <property type="component" value="Unassembled WGS sequence"/>
</dbReference>
<dbReference type="PANTHER" id="PTHR10073:SF52">
    <property type="entry name" value="MISMATCH REPAIR ENDONUCLEASE PMS2"/>
    <property type="match status" value="1"/>
</dbReference>
<evidence type="ECO:0000259" key="5">
    <source>
        <dbReference type="SMART" id="SM01340"/>
    </source>
</evidence>
<evidence type="ECO:0000256" key="2">
    <source>
        <dbReference type="ARBA" id="ARBA00022763"/>
    </source>
</evidence>
<dbReference type="FunFam" id="3.30.565.10:FF:000017">
    <property type="entry name" value="PMS1 homolog 1, mismatch repair system component"/>
    <property type="match status" value="1"/>
</dbReference>
<comment type="similarity">
    <text evidence="1">Belongs to the DNA mismatch repair MutL/HexB family.</text>
</comment>
<dbReference type="InterPro" id="IPR042120">
    <property type="entry name" value="MutL_C_dimsub"/>
</dbReference>
<evidence type="ECO:0000256" key="1">
    <source>
        <dbReference type="ARBA" id="ARBA00006082"/>
    </source>
</evidence>
<feature type="region of interest" description="Disordered" evidence="3">
    <location>
        <begin position="436"/>
        <end position="455"/>
    </location>
</feature>
<dbReference type="SUPFAM" id="SSF55874">
    <property type="entry name" value="ATPase domain of HSP90 chaperone/DNA topoisomerase II/histidine kinase"/>
    <property type="match status" value="1"/>
</dbReference>